<name>A0A8H8UDM2_9HELO</name>
<evidence type="ECO:0000313" key="2">
    <source>
        <dbReference type="EMBL" id="TVY39927.1"/>
    </source>
</evidence>
<accession>A0A8H8UDM2</accession>
<dbReference type="OrthoDB" id="2157530at2759"/>
<organism evidence="2 3">
    <name type="scientific">Lachnellula subtilissima</name>
    <dbReference type="NCBI Taxonomy" id="602034"/>
    <lineage>
        <taxon>Eukaryota</taxon>
        <taxon>Fungi</taxon>
        <taxon>Dikarya</taxon>
        <taxon>Ascomycota</taxon>
        <taxon>Pezizomycotina</taxon>
        <taxon>Leotiomycetes</taxon>
        <taxon>Helotiales</taxon>
        <taxon>Lachnaceae</taxon>
        <taxon>Lachnellula</taxon>
    </lineage>
</organism>
<dbReference type="AlphaFoldDB" id="A0A8H8UDM2"/>
<dbReference type="Proteomes" id="UP000462212">
    <property type="component" value="Unassembled WGS sequence"/>
</dbReference>
<dbReference type="InterPro" id="IPR052895">
    <property type="entry name" value="HetReg/Transcr_Mod"/>
</dbReference>
<dbReference type="PANTHER" id="PTHR24148:SF73">
    <property type="entry name" value="HET DOMAIN PROTEIN (AFU_ORTHOLOGUE AFUA_8G01020)"/>
    <property type="match status" value="1"/>
</dbReference>
<protein>
    <submittedName>
        <fullName evidence="2">Heterokaryon incompatibility protein 6,OR allele</fullName>
    </submittedName>
</protein>
<dbReference type="PANTHER" id="PTHR24148">
    <property type="entry name" value="ANKYRIN REPEAT DOMAIN-CONTAINING PROTEIN 39 HOMOLOG-RELATED"/>
    <property type="match status" value="1"/>
</dbReference>
<feature type="domain" description="Heterokaryon incompatibility" evidence="1">
    <location>
        <begin position="46"/>
        <end position="127"/>
    </location>
</feature>
<proteinExistence type="predicted"/>
<evidence type="ECO:0000313" key="3">
    <source>
        <dbReference type="Proteomes" id="UP000462212"/>
    </source>
</evidence>
<gene>
    <name evidence="2" type="primary">het-6_7</name>
    <name evidence="2" type="ORF">LSUB1_G005039</name>
</gene>
<keyword evidence="3" id="KW-1185">Reference proteome</keyword>
<dbReference type="Pfam" id="PF06985">
    <property type="entry name" value="HET"/>
    <property type="match status" value="1"/>
</dbReference>
<dbReference type="InterPro" id="IPR010730">
    <property type="entry name" value="HET"/>
</dbReference>
<evidence type="ECO:0000259" key="1">
    <source>
        <dbReference type="Pfam" id="PF06985"/>
    </source>
</evidence>
<reference evidence="2 3" key="1">
    <citation type="submission" date="2018-05" db="EMBL/GenBank/DDBJ databases">
        <title>Genome sequencing and assembly of the regulated plant pathogen Lachnellula willkommii and related sister species for the development of diagnostic species identification markers.</title>
        <authorList>
            <person name="Giroux E."/>
            <person name="Bilodeau G."/>
        </authorList>
    </citation>
    <scope>NUCLEOTIDE SEQUENCE [LARGE SCALE GENOMIC DNA]</scope>
    <source>
        <strain evidence="2 3">CBS 197.66</strain>
    </source>
</reference>
<dbReference type="EMBL" id="QGMJ01000203">
    <property type="protein sequence ID" value="TVY39927.1"/>
    <property type="molecule type" value="Genomic_DNA"/>
</dbReference>
<sequence length="130" mass="14674">MAAQIVRPKLNSEAKEIRVIELQPGNYNGPIVVKSITTSLLDSIPFEPLSYAWGDPNVTMPIEMDGSTYPVTVYLYSALRNLRKPSEVRLMWVDSISINQRDDEEKSQQVNLMRDIYASANTCVVCSETF</sequence>
<comment type="caution">
    <text evidence="2">The sequence shown here is derived from an EMBL/GenBank/DDBJ whole genome shotgun (WGS) entry which is preliminary data.</text>
</comment>